<proteinExistence type="predicted"/>
<protein>
    <submittedName>
        <fullName evidence="3">Uncharacterized protein</fullName>
    </submittedName>
</protein>
<reference evidence="3" key="2">
    <citation type="submission" date="2021-09" db="EMBL/GenBank/DDBJ databases">
        <authorList>
            <person name="Jia N."/>
            <person name="Wang J."/>
            <person name="Shi W."/>
            <person name="Du L."/>
            <person name="Sun Y."/>
            <person name="Zhan W."/>
            <person name="Jiang J."/>
            <person name="Wang Q."/>
            <person name="Zhang B."/>
            <person name="Ji P."/>
            <person name="Sakyi L.B."/>
            <person name="Cui X."/>
            <person name="Yuan T."/>
            <person name="Jiang B."/>
            <person name="Yang W."/>
            <person name="Lam T.T.-Y."/>
            <person name="Chang Q."/>
            <person name="Ding S."/>
            <person name="Wang X."/>
            <person name="Zhu J."/>
            <person name="Ruan X."/>
            <person name="Zhao L."/>
            <person name="Wei J."/>
            <person name="Que T."/>
            <person name="Du C."/>
            <person name="Cheng J."/>
            <person name="Dai P."/>
            <person name="Han X."/>
            <person name="Huang E."/>
            <person name="Gao Y."/>
            <person name="Liu J."/>
            <person name="Shao H."/>
            <person name="Ye R."/>
            <person name="Li L."/>
            <person name="Wei W."/>
            <person name="Wang X."/>
            <person name="Wang C."/>
            <person name="Huo Q."/>
            <person name="Li W."/>
            <person name="Guo W."/>
            <person name="Chen H."/>
            <person name="Chen S."/>
            <person name="Zhou L."/>
            <person name="Zhou L."/>
            <person name="Ni X."/>
            <person name="Tian J."/>
            <person name="Zhou Y."/>
            <person name="Sheng Y."/>
            <person name="Liu T."/>
            <person name="Pan Y."/>
            <person name="Xia L."/>
            <person name="Li J."/>
            <person name="Zhao F."/>
            <person name="Cao W."/>
        </authorList>
    </citation>
    <scope>NUCLEOTIDE SEQUENCE</scope>
    <source>
        <strain evidence="3">Rsan-2018</strain>
        <tissue evidence="3">Larvae</tissue>
    </source>
</reference>
<evidence type="ECO:0000313" key="4">
    <source>
        <dbReference type="Proteomes" id="UP000821837"/>
    </source>
</evidence>
<keyword evidence="2" id="KW-1133">Transmembrane helix</keyword>
<dbReference type="Gene3D" id="3.40.390.10">
    <property type="entry name" value="Collagenase (Catalytic Domain)"/>
    <property type="match status" value="1"/>
</dbReference>
<dbReference type="InterPro" id="IPR042089">
    <property type="entry name" value="Peptidase_M13_dom_2"/>
</dbReference>
<dbReference type="InterPro" id="IPR024079">
    <property type="entry name" value="MetalloPept_cat_dom_sf"/>
</dbReference>
<evidence type="ECO:0000256" key="2">
    <source>
        <dbReference type="SAM" id="Phobius"/>
    </source>
</evidence>
<evidence type="ECO:0000256" key="1">
    <source>
        <dbReference type="SAM" id="MobiDB-lite"/>
    </source>
</evidence>
<dbReference type="GO" id="GO:0006508">
    <property type="term" value="P:proteolysis"/>
    <property type="evidence" value="ECO:0007669"/>
    <property type="project" value="InterPro"/>
</dbReference>
<dbReference type="GO" id="GO:0004222">
    <property type="term" value="F:metalloendopeptidase activity"/>
    <property type="evidence" value="ECO:0007669"/>
    <property type="project" value="InterPro"/>
</dbReference>
<dbReference type="SUPFAM" id="SSF55486">
    <property type="entry name" value="Metalloproteases ('zincins'), catalytic domain"/>
    <property type="match status" value="1"/>
</dbReference>
<feature type="compositionally biased region" description="Polar residues" evidence="1">
    <location>
        <begin position="85"/>
        <end position="97"/>
    </location>
</feature>
<sequence>MESTPNSATGHHKSGKPSRRARKHRRSSASALSKSSTTDDDRQVAKPSPRLAAEASTFTSVPVPFSNQTSTISPAKPESGVPAESATTQTSPERPTVTVTPSVHLAFDNSLLVEEPVVVASPSSPLVIPEKPSASDRLSVTAETGGAAPHPRGSFATTTDADDGHHRIATSQQARQRTSDATFAGAGMQRKASCAKLVLSALPNALLVVLALAVVFAAVTVLTPDSSLPEVCRSHSCIEYSGRLRRTVNLVVSPCVSLTRFVCAGWTAHDEMGVRPGVVEAALDRLSRLAFAILGSPSHPQSTAQRAAMFFRSCEAVLRAAARNISGKEKIIPTMGERDELEDVKRALAEAGVTWPHRPPDKPDVLQALLFTAIKLGWPAVLRVEILGSDDAKQQSGDKEPTVLLTPSREFLMLARKHVSLLEAPASRNAYFALLRDSLASGTGEVVTFEATREVEDDFLLLATILSASPSRAEQLEASVLLSGKLAPESRWRSALSAYGLSLEKGRRLLVQTEHVDFVQAFIDAWEGSGEADTHLFVSWFTVQLAALFARRSLIVSFYGSHRGAQVMHRAFCLARAYLLYGGAAFAGYSADTLFASLRRNAEALAVTVRQKLRTSVSQWPHRNESMSIAVDWNSTDVMFKVLRHSKNVRCH</sequence>
<dbReference type="AlphaFoldDB" id="A0A9D4STC9"/>
<keyword evidence="2" id="KW-0472">Membrane</keyword>
<dbReference type="EMBL" id="JABSTV010001252">
    <property type="protein sequence ID" value="KAH7946502.1"/>
    <property type="molecule type" value="Genomic_DNA"/>
</dbReference>
<accession>A0A9D4STC9</accession>
<name>A0A9D4STC9_RHISA</name>
<feature type="compositionally biased region" description="Polar residues" evidence="1">
    <location>
        <begin position="56"/>
        <end position="73"/>
    </location>
</feature>
<feature type="compositionally biased region" description="Basic residues" evidence="1">
    <location>
        <begin position="10"/>
        <end position="27"/>
    </location>
</feature>
<dbReference type="InterPro" id="IPR000718">
    <property type="entry name" value="Peptidase_M13"/>
</dbReference>
<dbReference type="PROSITE" id="PS51885">
    <property type="entry name" value="NEPRILYSIN"/>
    <property type="match status" value="1"/>
</dbReference>
<dbReference type="Gene3D" id="1.10.1380.10">
    <property type="entry name" value="Neutral endopeptidase , domain2"/>
    <property type="match status" value="1"/>
</dbReference>
<feature type="transmembrane region" description="Helical" evidence="2">
    <location>
        <begin position="197"/>
        <end position="222"/>
    </location>
</feature>
<comment type="caution">
    <text evidence="3">The sequence shown here is derived from an EMBL/GenBank/DDBJ whole genome shotgun (WGS) entry which is preliminary data.</text>
</comment>
<feature type="region of interest" description="Disordered" evidence="1">
    <location>
        <begin position="122"/>
        <end position="164"/>
    </location>
</feature>
<dbReference type="Proteomes" id="UP000821837">
    <property type="component" value="Chromosome 6"/>
</dbReference>
<evidence type="ECO:0000313" key="3">
    <source>
        <dbReference type="EMBL" id="KAH7946502.1"/>
    </source>
</evidence>
<keyword evidence="2" id="KW-0812">Transmembrane</keyword>
<feature type="region of interest" description="Disordered" evidence="1">
    <location>
        <begin position="1"/>
        <end position="97"/>
    </location>
</feature>
<gene>
    <name evidence="3" type="ORF">HPB52_000254</name>
</gene>
<reference evidence="3" key="1">
    <citation type="journal article" date="2020" name="Cell">
        <title>Large-Scale Comparative Analyses of Tick Genomes Elucidate Their Genetic Diversity and Vector Capacities.</title>
        <authorList>
            <consortium name="Tick Genome and Microbiome Consortium (TIGMIC)"/>
            <person name="Jia N."/>
            <person name="Wang J."/>
            <person name="Shi W."/>
            <person name="Du L."/>
            <person name="Sun Y."/>
            <person name="Zhan W."/>
            <person name="Jiang J.F."/>
            <person name="Wang Q."/>
            <person name="Zhang B."/>
            <person name="Ji P."/>
            <person name="Bell-Sakyi L."/>
            <person name="Cui X.M."/>
            <person name="Yuan T.T."/>
            <person name="Jiang B.G."/>
            <person name="Yang W.F."/>
            <person name="Lam T.T."/>
            <person name="Chang Q.C."/>
            <person name="Ding S.J."/>
            <person name="Wang X.J."/>
            <person name="Zhu J.G."/>
            <person name="Ruan X.D."/>
            <person name="Zhao L."/>
            <person name="Wei J.T."/>
            <person name="Ye R.Z."/>
            <person name="Que T.C."/>
            <person name="Du C.H."/>
            <person name="Zhou Y.H."/>
            <person name="Cheng J.X."/>
            <person name="Dai P.F."/>
            <person name="Guo W.B."/>
            <person name="Han X.H."/>
            <person name="Huang E.J."/>
            <person name="Li L.F."/>
            <person name="Wei W."/>
            <person name="Gao Y.C."/>
            <person name="Liu J.Z."/>
            <person name="Shao H.Z."/>
            <person name="Wang X."/>
            <person name="Wang C.C."/>
            <person name="Yang T.C."/>
            <person name="Huo Q.B."/>
            <person name="Li W."/>
            <person name="Chen H.Y."/>
            <person name="Chen S.E."/>
            <person name="Zhou L.G."/>
            <person name="Ni X.B."/>
            <person name="Tian J.H."/>
            <person name="Sheng Y."/>
            <person name="Liu T."/>
            <person name="Pan Y.S."/>
            <person name="Xia L.Y."/>
            <person name="Li J."/>
            <person name="Zhao F."/>
            <person name="Cao W.C."/>
        </authorList>
    </citation>
    <scope>NUCLEOTIDE SEQUENCE</scope>
    <source>
        <strain evidence="3">Rsan-2018</strain>
    </source>
</reference>
<keyword evidence="4" id="KW-1185">Reference proteome</keyword>
<dbReference type="VEuPathDB" id="VectorBase:RSAN_053100"/>
<organism evidence="3 4">
    <name type="scientific">Rhipicephalus sanguineus</name>
    <name type="common">Brown dog tick</name>
    <name type="synonym">Ixodes sanguineus</name>
    <dbReference type="NCBI Taxonomy" id="34632"/>
    <lineage>
        <taxon>Eukaryota</taxon>
        <taxon>Metazoa</taxon>
        <taxon>Ecdysozoa</taxon>
        <taxon>Arthropoda</taxon>
        <taxon>Chelicerata</taxon>
        <taxon>Arachnida</taxon>
        <taxon>Acari</taxon>
        <taxon>Parasitiformes</taxon>
        <taxon>Ixodida</taxon>
        <taxon>Ixodoidea</taxon>
        <taxon>Ixodidae</taxon>
        <taxon>Rhipicephalinae</taxon>
        <taxon>Rhipicephalus</taxon>
        <taxon>Rhipicephalus</taxon>
    </lineage>
</organism>